<gene>
    <name evidence="9" type="ORF">DL89DRAFT_220267</name>
</gene>
<dbReference type="InterPro" id="IPR007872">
    <property type="entry name" value="DPH_MB_dom"/>
</dbReference>
<comment type="caution">
    <text evidence="9">The sequence shown here is derived from an EMBL/GenBank/DDBJ whole genome shotgun (WGS) entry which is preliminary data.</text>
</comment>
<evidence type="ECO:0000259" key="8">
    <source>
        <dbReference type="PROSITE" id="PS51074"/>
    </source>
</evidence>
<evidence type="ECO:0000313" key="9">
    <source>
        <dbReference type="EMBL" id="ORX74563.1"/>
    </source>
</evidence>
<feature type="domain" description="DPH-type MB" evidence="8">
    <location>
        <begin position="4"/>
        <end position="60"/>
    </location>
</feature>
<dbReference type="InterPro" id="IPR044248">
    <property type="entry name" value="DPH3/4-like"/>
</dbReference>
<dbReference type="PROSITE" id="PS51074">
    <property type="entry name" value="DPH_MB"/>
    <property type="match status" value="1"/>
</dbReference>
<dbReference type="InterPro" id="IPR036671">
    <property type="entry name" value="DPH_MB_sf"/>
</dbReference>
<evidence type="ECO:0000256" key="2">
    <source>
        <dbReference type="ARBA" id="ARBA00022723"/>
    </source>
</evidence>
<keyword evidence="2" id="KW-0479">Metal-binding</keyword>
<dbReference type="RefSeq" id="XP_040747774.1">
    <property type="nucleotide sequence ID" value="XM_040884441.1"/>
</dbReference>
<dbReference type="STRING" id="61395.A0A1Y1WM25"/>
<dbReference type="AlphaFoldDB" id="A0A1Y1WM25"/>
<evidence type="ECO:0000256" key="7">
    <source>
        <dbReference type="ARBA" id="ARBA00048125"/>
    </source>
</evidence>
<dbReference type="PANTHER" id="PTHR21454">
    <property type="entry name" value="DPH3 HOMOLOG-RELATED"/>
    <property type="match status" value="1"/>
</dbReference>
<dbReference type="GO" id="GO:0046872">
    <property type="term" value="F:metal ion binding"/>
    <property type="evidence" value="ECO:0007669"/>
    <property type="project" value="UniProtKB-KW"/>
</dbReference>
<dbReference type="EMBL" id="MCFD01000001">
    <property type="protein sequence ID" value="ORX74563.1"/>
    <property type="molecule type" value="Genomic_DNA"/>
</dbReference>
<evidence type="ECO:0000256" key="3">
    <source>
        <dbReference type="ARBA" id="ARBA00023004"/>
    </source>
</evidence>
<sequence length="95" mass="11049">MSSFYDEIEIEDMEFDEDTELYHYPCPCGDRFEISLEELEAGEDVAKCPSCSLIIRVIYDPDEFLPGDGEEEIQLGTIDHRRLKTIWRTLLSVVQ</sequence>
<accession>A0A1Y1WM25</accession>
<evidence type="ECO:0000256" key="5">
    <source>
        <dbReference type="ARBA" id="ARBA00036267"/>
    </source>
</evidence>
<keyword evidence="10" id="KW-1185">Reference proteome</keyword>
<dbReference type="GeneID" id="63801089"/>
<dbReference type="OrthoDB" id="66964at2759"/>
<name>A0A1Y1WM25_9FUNG</name>
<evidence type="ECO:0000256" key="1">
    <source>
        <dbReference type="ARBA" id="ARBA00005156"/>
    </source>
</evidence>
<reference evidence="9 10" key="1">
    <citation type="submission" date="2016-07" db="EMBL/GenBank/DDBJ databases">
        <title>Pervasive Adenine N6-methylation of Active Genes in Fungi.</title>
        <authorList>
            <consortium name="DOE Joint Genome Institute"/>
            <person name="Mondo S.J."/>
            <person name="Dannebaum R.O."/>
            <person name="Kuo R.C."/>
            <person name="Labutti K."/>
            <person name="Haridas S."/>
            <person name="Kuo A."/>
            <person name="Salamov A."/>
            <person name="Ahrendt S.R."/>
            <person name="Lipzen A."/>
            <person name="Sullivan W."/>
            <person name="Andreopoulos W.B."/>
            <person name="Clum A."/>
            <person name="Lindquist E."/>
            <person name="Daum C."/>
            <person name="Ramamoorthy G.K."/>
            <person name="Gryganskyi A."/>
            <person name="Culley D."/>
            <person name="Magnuson J.K."/>
            <person name="James T.Y."/>
            <person name="O'Malley M.A."/>
            <person name="Stajich J.E."/>
            <person name="Spatafora J.W."/>
            <person name="Visel A."/>
            <person name="Grigoriev I.V."/>
        </authorList>
    </citation>
    <scope>NUCLEOTIDE SEQUENCE [LARGE SCALE GENOMIC DNA]</scope>
    <source>
        <strain evidence="9 10">ATCC 12442</strain>
    </source>
</reference>
<keyword evidence="3" id="KW-0408">Iron</keyword>
<evidence type="ECO:0000313" key="10">
    <source>
        <dbReference type="Proteomes" id="UP000193922"/>
    </source>
</evidence>
<dbReference type="GO" id="GO:0017183">
    <property type="term" value="P:protein histidyl modification to diphthamide"/>
    <property type="evidence" value="ECO:0007669"/>
    <property type="project" value="UniProtKB-UniPathway"/>
</dbReference>
<dbReference type="FunFam" id="3.10.660.10:FF:000001">
    <property type="entry name" value="Diphthamide biosynthesis 3"/>
    <property type="match status" value="1"/>
</dbReference>
<evidence type="ECO:0000256" key="6">
    <source>
        <dbReference type="ARBA" id="ARBA00041070"/>
    </source>
</evidence>
<evidence type="ECO:0000256" key="4">
    <source>
        <dbReference type="ARBA" id="ARBA00024032"/>
    </source>
</evidence>
<dbReference type="Pfam" id="PF05207">
    <property type="entry name" value="Zn_ribbon_CSL"/>
    <property type="match status" value="1"/>
</dbReference>
<comment type="catalytic activity">
    <reaction evidence="7">
        <text>2 [3Fe-4S](0)-[protein] + 2 Fe(2+)-[Dph3] + NADH = 2 [4Fe-4S](1+)-[protein] + 2 [Dph3] + NAD(+) + H(+)</text>
        <dbReference type="Rhea" id="RHEA:71239"/>
        <dbReference type="Rhea" id="RHEA-COMP:17997"/>
        <dbReference type="Rhea" id="RHEA-COMP:17998"/>
        <dbReference type="Rhea" id="RHEA-COMP:18001"/>
        <dbReference type="Rhea" id="RHEA-COMP:18002"/>
        <dbReference type="ChEBI" id="CHEBI:15378"/>
        <dbReference type="ChEBI" id="CHEBI:29033"/>
        <dbReference type="ChEBI" id="CHEBI:33723"/>
        <dbReference type="ChEBI" id="CHEBI:47402"/>
        <dbReference type="ChEBI" id="CHEBI:57540"/>
        <dbReference type="ChEBI" id="CHEBI:57945"/>
        <dbReference type="ChEBI" id="CHEBI:83228"/>
    </reaction>
</comment>
<dbReference type="SUPFAM" id="SSF144217">
    <property type="entry name" value="CSL zinc finger"/>
    <property type="match status" value="1"/>
</dbReference>
<comment type="catalytic activity">
    <reaction evidence="5">
        <text>[3Fe-4S](1+)-[protein] + Fe(2+)-[Dph3] = [3Fe-4S](0)-[protein] + Fe(3+)-[Dph3]</text>
        <dbReference type="Rhea" id="RHEA:71235"/>
        <dbReference type="Rhea" id="RHEA-COMP:17996"/>
        <dbReference type="Rhea" id="RHEA-COMP:17997"/>
        <dbReference type="Rhea" id="RHEA-COMP:18002"/>
        <dbReference type="Rhea" id="RHEA-COMP:18003"/>
        <dbReference type="ChEBI" id="CHEBI:29033"/>
        <dbReference type="ChEBI" id="CHEBI:29034"/>
        <dbReference type="ChEBI" id="CHEBI:33751"/>
        <dbReference type="ChEBI" id="CHEBI:47402"/>
        <dbReference type="ChEBI" id="CHEBI:83228"/>
    </reaction>
</comment>
<comment type="similarity">
    <text evidence="4">Belongs to the DPH3 family.</text>
</comment>
<dbReference type="PANTHER" id="PTHR21454:SF31">
    <property type="entry name" value="DIPHTHAMIDE BIOSYNTHESIS PROTEIN 3"/>
    <property type="match status" value="1"/>
</dbReference>
<dbReference type="UniPathway" id="UPA00559"/>
<organism evidence="9 10">
    <name type="scientific">Linderina pennispora</name>
    <dbReference type="NCBI Taxonomy" id="61395"/>
    <lineage>
        <taxon>Eukaryota</taxon>
        <taxon>Fungi</taxon>
        <taxon>Fungi incertae sedis</taxon>
        <taxon>Zoopagomycota</taxon>
        <taxon>Kickxellomycotina</taxon>
        <taxon>Kickxellomycetes</taxon>
        <taxon>Kickxellales</taxon>
        <taxon>Kickxellaceae</taxon>
        <taxon>Linderina</taxon>
    </lineage>
</organism>
<dbReference type="Gene3D" id="3.10.660.10">
    <property type="entry name" value="DPH Zinc finger"/>
    <property type="match status" value="1"/>
</dbReference>
<proteinExistence type="inferred from homology"/>
<protein>
    <recommendedName>
        <fullName evidence="6">Diphthamide biosynthesis protein 3</fullName>
    </recommendedName>
</protein>
<dbReference type="Proteomes" id="UP000193922">
    <property type="component" value="Unassembled WGS sequence"/>
</dbReference>
<comment type="pathway">
    <text evidence="1">Protein modification; peptidyl-diphthamide biosynthesis.</text>
</comment>